<accession>A0A914EB53</accession>
<proteinExistence type="predicted"/>
<evidence type="ECO:0000256" key="1">
    <source>
        <dbReference type="SAM" id="Coils"/>
    </source>
</evidence>
<protein>
    <submittedName>
        <fullName evidence="3">Uncharacterized protein</fullName>
    </submittedName>
</protein>
<dbReference type="WBParaSite" id="ACRNAN_scaffold6587.g20442.t1">
    <property type="protein sequence ID" value="ACRNAN_scaffold6587.g20442.t1"/>
    <property type="gene ID" value="ACRNAN_scaffold6587.g20442"/>
</dbReference>
<keyword evidence="1" id="KW-0175">Coiled coil</keyword>
<feature type="coiled-coil region" evidence="1">
    <location>
        <begin position="141"/>
        <end position="175"/>
    </location>
</feature>
<keyword evidence="2" id="KW-1185">Reference proteome</keyword>
<sequence length="188" mass="22441">MPSDSERVVPFKFSTTFTNTEHDRTYVITIKEFGYENNRKFRIYFYRLDKPGRVYTCTCCSHSNSFNLYLLRKRRTTIDNVYWPEFLKEAFIKKSYDISIIFNDFFHDAKMVFKKGDNKKAVLIFQKVDKKKLSRETFMTVQELNEKFGTLEDELKNKIEENKQLKNDISKLTSHFIEVNSTTLNAID</sequence>
<dbReference type="Proteomes" id="UP000887540">
    <property type="component" value="Unplaced"/>
</dbReference>
<organism evidence="2 3">
    <name type="scientific">Acrobeloides nanus</name>
    <dbReference type="NCBI Taxonomy" id="290746"/>
    <lineage>
        <taxon>Eukaryota</taxon>
        <taxon>Metazoa</taxon>
        <taxon>Ecdysozoa</taxon>
        <taxon>Nematoda</taxon>
        <taxon>Chromadorea</taxon>
        <taxon>Rhabditida</taxon>
        <taxon>Tylenchina</taxon>
        <taxon>Cephalobomorpha</taxon>
        <taxon>Cephaloboidea</taxon>
        <taxon>Cephalobidae</taxon>
        <taxon>Acrobeloides</taxon>
    </lineage>
</organism>
<reference evidence="3" key="1">
    <citation type="submission" date="2022-11" db="UniProtKB">
        <authorList>
            <consortium name="WormBaseParasite"/>
        </authorList>
    </citation>
    <scope>IDENTIFICATION</scope>
</reference>
<dbReference type="AlphaFoldDB" id="A0A914EB53"/>
<name>A0A914EB53_9BILA</name>
<evidence type="ECO:0000313" key="2">
    <source>
        <dbReference type="Proteomes" id="UP000887540"/>
    </source>
</evidence>
<evidence type="ECO:0000313" key="3">
    <source>
        <dbReference type="WBParaSite" id="ACRNAN_scaffold6587.g20442.t1"/>
    </source>
</evidence>